<feature type="signal peptide" evidence="1">
    <location>
        <begin position="1"/>
        <end position="17"/>
    </location>
</feature>
<evidence type="ECO:0000259" key="2">
    <source>
        <dbReference type="Pfam" id="PF20670"/>
    </source>
</evidence>
<dbReference type="InterPro" id="IPR049213">
    <property type="entry name" value="DUF6816"/>
</dbReference>
<protein>
    <recommendedName>
        <fullName evidence="2">DUF6816 domain-containing protein</fullName>
    </recommendedName>
</protein>
<feature type="domain" description="DUF6816" evidence="2">
    <location>
        <begin position="39"/>
        <end position="245"/>
    </location>
</feature>
<evidence type="ECO:0000256" key="1">
    <source>
        <dbReference type="SAM" id="SignalP"/>
    </source>
</evidence>
<dbReference type="OrthoDB" id="481107at2"/>
<name>A0A4V2E1W0_9CYAN</name>
<dbReference type="EMBL" id="QVFV01000008">
    <property type="protein sequence ID" value="RZM75487.1"/>
    <property type="molecule type" value="Genomic_DNA"/>
</dbReference>
<evidence type="ECO:0000313" key="3">
    <source>
        <dbReference type="EMBL" id="RZM75487.1"/>
    </source>
</evidence>
<feature type="chain" id="PRO_5020527776" description="DUF6816 domain-containing protein" evidence="1">
    <location>
        <begin position="18"/>
        <end position="251"/>
    </location>
</feature>
<evidence type="ECO:0000313" key="4">
    <source>
        <dbReference type="Proteomes" id="UP000292459"/>
    </source>
</evidence>
<dbReference type="Proteomes" id="UP000292459">
    <property type="component" value="Unassembled WGS sequence"/>
</dbReference>
<organism evidence="3 4">
    <name type="scientific">Leptolyngbya iicbica LK</name>
    <dbReference type="NCBI Taxonomy" id="2294035"/>
    <lineage>
        <taxon>Bacteria</taxon>
        <taxon>Bacillati</taxon>
        <taxon>Cyanobacteriota</taxon>
        <taxon>Cyanophyceae</taxon>
        <taxon>Leptolyngbyales</taxon>
        <taxon>Leptolyngbyaceae</taxon>
        <taxon>Leptolyngbya group</taxon>
        <taxon>Leptolyngbya</taxon>
        <taxon>Leptolyngbya iicbica</taxon>
    </lineage>
</organism>
<comment type="caution">
    <text evidence="3">The sequence shown here is derived from an EMBL/GenBank/DDBJ whole genome shotgun (WGS) entry which is preliminary data.</text>
</comment>
<proteinExistence type="predicted"/>
<keyword evidence="1" id="KW-0732">Signal</keyword>
<sequence length="251" mass="27954">MVLLALVWLLCSGTAWAGPLSDRLATFPDWNSKPPTKPATGDLVYPDWLAGTWEMTSTLVDIAAPLAPEIETPGFESNQSLLNEPITCKVRFEPRLTSYTQSFLLKPRLAQEKIVADRAFNGLNLAKAYLGEEAVKKVVVDAKDPNRQLTILADYHMLESTVTGRATETPSDTEFITTEFFQQMFRGGGKPYFNEVETTTAYHQVDDDHVTADQVTAVYLSPQEPNYFDAGNRPVALYRYQLDLAAINTPI</sequence>
<reference evidence="3 4" key="1">
    <citation type="submission" date="2018-11" db="EMBL/GenBank/DDBJ databases">
        <title>Whole genome sequencing of an environmental sample.</title>
        <authorList>
            <person name="Sarangi A.N."/>
            <person name="Singh D."/>
            <person name="Tripathy S."/>
        </authorList>
    </citation>
    <scope>NUCLEOTIDE SEQUENCE [LARGE SCALE GENOMIC DNA]</scope>
    <source>
        <strain evidence="3 4">Lakshadweep</strain>
    </source>
</reference>
<dbReference type="AlphaFoldDB" id="A0A4V2E1W0"/>
<dbReference type="Pfam" id="PF20670">
    <property type="entry name" value="DUF6816"/>
    <property type="match status" value="1"/>
</dbReference>
<accession>A0A4V2E1W0</accession>
<gene>
    <name evidence="3" type="ORF">DYY88_21035</name>
</gene>
<keyword evidence="4" id="KW-1185">Reference proteome</keyword>